<dbReference type="InterPro" id="IPR011032">
    <property type="entry name" value="GroES-like_sf"/>
</dbReference>
<dbReference type="Gene3D" id="3.90.180.10">
    <property type="entry name" value="Medium-chain alcohol dehydrogenases, catalytic domain"/>
    <property type="match status" value="1"/>
</dbReference>
<name>X1BVA3_9ZZZZ</name>
<dbReference type="InterPro" id="IPR013154">
    <property type="entry name" value="ADH-like_N"/>
</dbReference>
<dbReference type="GO" id="GO:0016491">
    <property type="term" value="F:oxidoreductase activity"/>
    <property type="evidence" value="ECO:0007669"/>
    <property type="project" value="UniProtKB-KW"/>
</dbReference>
<reference evidence="4" key="1">
    <citation type="journal article" date="2014" name="Front. Microbiol.">
        <title>High frequency of phylogenetically diverse reductive dehalogenase-homologous genes in deep subseafloor sedimentary metagenomes.</title>
        <authorList>
            <person name="Kawai M."/>
            <person name="Futagami T."/>
            <person name="Toyoda A."/>
            <person name="Takaki Y."/>
            <person name="Nishi S."/>
            <person name="Hori S."/>
            <person name="Arai W."/>
            <person name="Tsubouchi T."/>
            <person name="Morono Y."/>
            <person name="Uchiyama I."/>
            <person name="Ito T."/>
            <person name="Fujiyama A."/>
            <person name="Inagaki F."/>
            <person name="Takami H."/>
        </authorList>
    </citation>
    <scope>NUCLEOTIDE SEQUENCE</scope>
    <source>
        <strain evidence="4">Expedition CK06-06</strain>
    </source>
</reference>
<proteinExistence type="predicted"/>
<accession>X1BVA3</accession>
<dbReference type="EMBL" id="BART01015954">
    <property type="protein sequence ID" value="GAG76091.1"/>
    <property type="molecule type" value="Genomic_DNA"/>
</dbReference>
<dbReference type="Pfam" id="PF08240">
    <property type="entry name" value="ADH_N"/>
    <property type="match status" value="1"/>
</dbReference>
<dbReference type="SUPFAM" id="SSF50129">
    <property type="entry name" value="GroES-like"/>
    <property type="match status" value="1"/>
</dbReference>
<organism evidence="4">
    <name type="scientific">marine sediment metagenome</name>
    <dbReference type="NCBI Taxonomy" id="412755"/>
    <lineage>
        <taxon>unclassified sequences</taxon>
        <taxon>metagenomes</taxon>
        <taxon>ecological metagenomes</taxon>
    </lineage>
</organism>
<dbReference type="AlphaFoldDB" id="X1BVA3"/>
<dbReference type="InterPro" id="IPR050129">
    <property type="entry name" value="Zn_alcohol_dh"/>
</dbReference>
<feature type="non-terminal residue" evidence="4">
    <location>
        <position position="1"/>
    </location>
</feature>
<dbReference type="Gene3D" id="3.40.50.720">
    <property type="entry name" value="NAD(P)-binding Rossmann-like Domain"/>
    <property type="match status" value="1"/>
</dbReference>
<dbReference type="Pfam" id="PF00107">
    <property type="entry name" value="ADH_zinc_N"/>
    <property type="match status" value="1"/>
</dbReference>
<dbReference type="PANTHER" id="PTHR43401:SF2">
    <property type="entry name" value="L-THREONINE 3-DEHYDROGENASE"/>
    <property type="match status" value="1"/>
</dbReference>
<keyword evidence="1" id="KW-0560">Oxidoreductase</keyword>
<feature type="domain" description="Alcohol dehydrogenase-like C-terminal" evidence="2">
    <location>
        <begin position="139"/>
        <end position="260"/>
    </location>
</feature>
<evidence type="ECO:0000256" key="1">
    <source>
        <dbReference type="ARBA" id="ARBA00023002"/>
    </source>
</evidence>
<dbReference type="InterPro" id="IPR036291">
    <property type="entry name" value="NAD(P)-bd_dom_sf"/>
</dbReference>
<evidence type="ECO:0008006" key="5">
    <source>
        <dbReference type="Google" id="ProtNLM"/>
    </source>
</evidence>
<dbReference type="PANTHER" id="PTHR43401">
    <property type="entry name" value="L-THREONINE 3-DEHYDROGENASE"/>
    <property type="match status" value="1"/>
</dbReference>
<sequence length="303" mass="33840">VGICGSDMHIYNGVNPVLKPPIVLGHEFGGIIEEISSNSKNNQIKIGQKVAVFPLINCGKCYYCINNMDNLCINQKIFGNDEISGGMQEKVAVPLKNLVKLPDSFDIIYSSLVEPVAVATHVADDIKDSNIIIIGVGTIGLLIQQVCKKNNNSVITLDINSLSLRKSDNLQSDLTINFKDPNKVKKILKFLGKNKIDTVIDCVGNKHTLEFSINIIRKKGNIILVGVPENEINLDVVKILCNEINLRGSYLYSFDDFYKAKEYIINNNIDISEIDLKIFNLFKTIDAFKYKNNHPDKKVILKN</sequence>
<evidence type="ECO:0000259" key="3">
    <source>
        <dbReference type="Pfam" id="PF08240"/>
    </source>
</evidence>
<evidence type="ECO:0000313" key="4">
    <source>
        <dbReference type="EMBL" id="GAG76091.1"/>
    </source>
</evidence>
<protein>
    <recommendedName>
        <fullName evidence="5">Enoyl reductase (ER) domain-containing protein</fullName>
    </recommendedName>
</protein>
<comment type="caution">
    <text evidence="4">The sequence shown here is derived from an EMBL/GenBank/DDBJ whole genome shotgun (WGS) entry which is preliminary data.</text>
</comment>
<dbReference type="SUPFAM" id="SSF51735">
    <property type="entry name" value="NAD(P)-binding Rossmann-fold domains"/>
    <property type="match status" value="1"/>
</dbReference>
<gene>
    <name evidence="4" type="ORF">S01H4_30839</name>
</gene>
<feature type="domain" description="Alcohol dehydrogenase-like N-terminal" evidence="3">
    <location>
        <begin position="1"/>
        <end position="103"/>
    </location>
</feature>
<dbReference type="InterPro" id="IPR013149">
    <property type="entry name" value="ADH-like_C"/>
</dbReference>
<evidence type="ECO:0000259" key="2">
    <source>
        <dbReference type="Pfam" id="PF00107"/>
    </source>
</evidence>